<reference evidence="3" key="1">
    <citation type="submission" date="2021-12" db="EMBL/GenBank/DDBJ databases">
        <authorList>
            <person name="King R."/>
        </authorList>
    </citation>
    <scope>NUCLEOTIDE SEQUENCE</scope>
</reference>
<evidence type="ECO:0000313" key="4">
    <source>
        <dbReference type="Proteomes" id="UP001153292"/>
    </source>
</evidence>
<keyword evidence="1" id="KW-1133">Transmembrane helix</keyword>
<accession>A0ABN8L589</accession>
<dbReference type="SUPFAM" id="SSF53448">
    <property type="entry name" value="Nucleotide-diphospho-sugar transferases"/>
    <property type="match status" value="1"/>
</dbReference>
<dbReference type="InterPro" id="IPR001683">
    <property type="entry name" value="PX_dom"/>
</dbReference>
<dbReference type="PANTHER" id="PTHR21485">
    <property type="entry name" value="HAD SUPERFAMILY MEMBERS CMAS AND KDSC"/>
    <property type="match status" value="1"/>
</dbReference>
<sequence>MQLSRIMSILFFIIVYTACVKLETAVLILARGGSKGIPLKNLQRVGSETLLGRAIKTTKEAGLSDITVSTDHPLIALEALKSGVHLFHRSPITASDWAPSIWGALEFLAHRKNVTILILIQVTSPFTSAYQLHNALEKINYPKPYDCVFSAVRNFKLRWQKRKDSLRPINFNVFARPRRQDWSGELLETGAFYIARRHLIESGYFQNYNCTTQVVSSLEIITSEKHKMSMSSTDTVIFEDLEATDVISVELVPERKGLILKHCEYYVSSRRHGTTVTRRYNDFAQLQDVLFAKYPYRSICRLPPKRVVVNGGSPLFLQRRRAALQRWLTLVARHPVLAHDADLRSFLCEVTVKLDKPKHDEFVLAGTQENSSRDMSTDEMQDTFSTDQEQLRLAQLGIGRIYKIFERVEGRCEAERADIREMGAGLSALSTPSIADGPRWSNAKEAMKAAADLVTEMSDNSQDELDFTEDGSGGKVLLALDALNGYRELCGRLTRGLHAERAAAAAAAPHSAASQLLRERHRYALRCSLEEARVGRAYALAALESLPELFRTQGTAHARVAALWADLHTALRHPRAKPTLK</sequence>
<keyword evidence="4" id="KW-1185">Reference proteome</keyword>
<evidence type="ECO:0000256" key="1">
    <source>
        <dbReference type="SAM" id="Phobius"/>
    </source>
</evidence>
<dbReference type="PROSITE" id="PS50195">
    <property type="entry name" value="PX"/>
    <property type="match status" value="1"/>
</dbReference>
<gene>
    <name evidence="3" type="ORF">CHILSU_LOCUS1157</name>
</gene>
<keyword evidence="1" id="KW-0472">Membrane</keyword>
<dbReference type="PANTHER" id="PTHR21485:SF3">
    <property type="entry name" value="N-ACYLNEURAMINATE CYTIDYLYLTRANSFERASE"/>
    <property type="match status" value="1"/>
</dbReference>
<evidence type="ECO:0000259" key="2">
    <source>
        <dbReference type="PROSITE" id="PS50195"/>
    </source>
</evidence>
<dbReference type="Gene3D" id="3.90.550.10">
    <property type="entry name" value="Spore Coat Polysaccharide Biosynthesis Protein SpsA, Chain A"/>
    <property type="match status" value="1"/>
</dbReference>
<dbReference type="SUPFAM" id="SSF64268">
    <property type="entry name" value="PX domain"/>
    <property type="match status" value="1"/>
</dbReference>
<proteinExistence type="predicted"/>
<dbReference type="Pfam" id="PF02348">
    <property type="entry name" value="CTP_transf_3"/>
    <property type="match status" value="1"/>
</dbReference>
<name>A0ABN8L589_CHISP</name>
<dbReference type="InterPro" id="IPR036871">
    <property type="entry name" value="PX_dom_sf"/>
</dbReference>
<dbReference type="EMBL" id="OU963903">
    <property type="protein sequence ID" value="CAH2980490.1"/>
    <property type="molecule type" value="Genomic_DNA"/>
</dbReference>
<feature type="transmembrane region" description="Helical" evidence="1">
    <location>
        <begin position="6"/>
        <end position="30"/>
    </location>
</feature>
<dbReference type="SMART" id="SM00312">
    <property type="entry name" value="PX"/>
    <property type="match status" value="1"/>
</dbReference>
<protein>
    <recommendedName>
        <fullName evidence="2">PX domain-containing protein</fullName>
    </recommendedName>
</protein>
<feature type="domain" description="PX" evidence="2">
    <location>
        <begin position="243"/>
        <end position="354"/>
    </location>
</feature>
<evidence type="ECO:0000313" key="3">
    <source>
        <dbReference type="EMBL" id="CAH2980490.1"/>
    </source>
</evidence>
<dbReference type="Pfam" id="PF00787">
    <property type="entry name" value="PX"/>
    <property type="match status" value="1"/>
</dbReference>
<dbReference type="Gene3D" id="3.30.1520.10">
    <property type="entry name" value="Phox-like domain"/>
    <property type="match status" value="1"/>
</dbReference>
<dbReference type="InterPro" id="IPR029044">
    <property type="entry name" value="Nucleotide-diphossugar_trans"/>
</dbReference>
<dbReference type="Proteomes" id="UP001153292">
    <property type="component" value="Chromosome 10"/>
</dbReference>
<dbReference type="InterPro" id="IPR050793">
    <property type="entry name" value="CMP-NeuNAc_synthase"/>
</dbReference>
<keyword evidence="1" id="KW-0812">Transmembrane</keyword>
<organism evidence="3 4">
    <name type="scientific">Chilo suppressalis</name>
    <name type="common">Asiatic rice borer moth</name>
    <dbReference type="NCBI Taxonomy" id="168631"/>
    <lineage>
        <taxon>Eukaryota</taxon>
        <taxon>Metazoa</taxon>
        <taxon>Ecdysozoa</taxon>
        <taxon>Arthropoda</taxon>
        <taxon>Hexapoda</taxon>
        <taxon>Insecta</taxon>
        <taxon>Pterygota</taxon>
        <taxon>Neoptera</taxon>
        <taxon>Endopterygota</taxon>
        <taxon>Lepidoptera</taxon>
        <taxon>Glossata</taxon>
        <taxon>Ditrysia</taxon>
        <taxon>Pyraloidea</taxon>
        <taxon>Crambidae</taxon>
        <taxon>Crambinae</taxon>
        <taxon>Chilo</taxon>
    </lineage>
</organism>
<dbReference type="InterPro" id="IPR003329">
    <property type="entry name" value="Cytidylyl_trans"/>
</dbReference>